<feature type="domain" description="Methyltransferase" evidence="1">
    <location>
        <begin position="34"/>
        <end position="150"/>
    </location>
</feature>
<keyword evidence="2" id="KW-0489">Methyltransferase</keyword>
<dbReference type="EMBL" id="LANA01000002">
    <property type="protein sequence ID" value="NMN68202.1"/>
    <property type="molecule type" value="Genomic_DNA"/>
</dbReference>
<dbReference type="SUPFAM" id="SSF53335">
    <property type="entry name" value="S-adenosyl-L-methionine-dependent methyltransferases"/>
    <property type="match status" value="1"/>
</dbReference>
<reference evidence="2 3" key="1">
    <citation type="submission" date="2019-07" db="EMBL/GenBank/DDBJ databases">
        <title>SAR11 Genome Evolution.</title>
        <authorList>
            <person name="Giovannoni S."/>
        </authorList>
    </citation>
    <scope>NUCLEOTIDE SEQUENCE [LARGE SCALE GENOMIC DNA]</scope>
    <source>
        <strain evidence="2 3">HTCC9565</strain>
    </source>
</reference>
<evidence type="ECO:0000259" key="1">
    <source>
        <dbReference type="Pfam" id="PF13847"/>
    </source>
</evidence>
<gene>
    <name evidence="2" type="ORF">VP91_00013680</name>
</gene>
<dbReference type="Gene3D" id="3.40.50.150">
    <property type="entry name" value="Vaccinia Virus protein VP39"/>
    <property type="match status" value="1"/>
</dbReference>
<sequence>MPSLKNWDNKTWISSRKYIESFNNFILKHIKLNRDSKILDIGCGRGKIVGSLSSKLRLKNKPLGIDITNHKDKDKRIKFKKIDALSFFLKNKDKFDLILIKQTIHLLNLDEIKKFLILSKKNLSPSGKIFIFTLDTDKNQIPTFKLMKTKLIKSLKRDKKILTILTKLYPYRIKKFFIYKVEIIKKNYLKMIQNKYISTLLPLSKKELLKGVKEINLKYKNNIKFNDKLICIILKNAY</sequence>
<dbReference type="InterPro" id="IPR029063">
    <property type="entry name" value="SAM-dependent_MTases_sf"/>
</dbReference>
<evidence type="ECO:0000313" key="2">
    <source>
        <dbReference type="EMBL" id="NMN68202.1"/>
    </source>
</evidence>
<evidence type="ECO:0000313" key="3">
    <source>
        <dbReference type="Proteomes" id="UP001166004"/>
    </source>
</evidence>
<dbReference type="GO" id="GO:0032259">
    <property type="term" value="P:methylation"/>
    <property type="evidence" value="ECO:0007669"/>
    <property type="project" value="UniProtKB-KW"/>
</dbReference>
<dbReference type="CDD" id="cd02440">
    <property type="entry name" value="AdoMet_MTases"/>
    <property type="match status" value="1"/>
</dbReference>
<proteinExistence type="predicted"/>
<name>A0ABX1T273_PELUQ</name>
<dbReference type="Pfam" id="PF13847">
    <property type="entry name" value="Methyltransf_31"/>
    <property type="match status" value="1"/>
</dbReference>
<accession>A0ABX1T273</accession>
<protein>
    <submittedName>
        <fullName evidence="2">Methyltransferase family protein</fullName>
    </submittedName>
</protein>
<dbReference type="Proteomes" id="UP001166004">
    <property type="component" value="Unassembled WGS sequence"/>
</dbReference>
<dbReference type="InterPro" id="IPR025714">
    <property type="entry name" value="Methyltranfer_dom"/>
</dbReference>
<keyword evidence="2" id="KW-0808">Transferase</keyword>
<keyword evidence="3" id="KW-1185">Reference proteome</keyword>
<organism evidence="2 3">
    <name type="scientific">Pelagibacter ubique</name>
    <dbReference type="NCBI Taxonomy" id="198252"/>
    <lineage>
        <taxon>Bacteria</taxon>
        <taxon>Pseudomonadati</taxon>
        <taxon>Pseudomonadota</taxon>
        <taxon>Alphaproteobacteria</taxon>
        <taxon>Candidatus Pelagibacterales</taxon>
        <taxon>Candidatus Pelagibacteraceae</taxon>
        <taxon>Candidatus Pelagibacter</taxon>
    </lineage>
</organism>
<dbReference type="RefSeq" id="WP_169036688.1">
    <property type="nucleotide sequence ID" value="NZ_LANA01000002.1"/>
</dbReference>
<comment type="caution">
    <text evidence="2">The sequence shown here is derived from an EMBL/GenBank/DDBJ whole genome shotgun (WGS) entry which is preliminary data.</text>
</comment>
<dbReference type="GO" id="GO:0008168">
    <property type="term" value="F:methyltransferase activity"/>
    <property type="evidence" value="ECO:0007669"/>
    <property type="project" value="UniProtKB-KW"/>
</dbReference>